<sequence length="724" mass="81310">MAPQAPTPPKPANLERTHILQEILNHVDDYAEEYNKVDYSALKQDVLKPVLAENFNPETQIRGFLKAFRHTPAYKAAFEEIPSPELKEQINAFIDDKTAKDVVGDKNFHLVSHKSPPAVHHFSLLNELKKLVIGELELKTAIQDIFHPKHKHVKGLPVIYEDAGKTKVMECYSDVPFENWGSTVKNTPKFTFLPTTVLGVQNIVRYASANNYRVRCAGYRHSWSSIFSQDNELFISFVSLDVVNILPDPMSIIPGEYNPATVSELKTIDLKEQTAPGKRLCRIGTAVTNEEFRRWAVANKEWSLPADVILVEVTIGGVNAPICHGAGIGNKTISDYVRRIEYVDCNGQHRVVDDKYLIKAAAGAFGLLGVVTHVTIELDAMTYAVMQPVKIDVGLAIPPLDKEDIPQALREGWFHATDASQQIAAATAKFEERAANDYYSEWFWFTYQKKAWVNTFNTTTDVTGLTNYPDDANVFLQWVQGWLGGVITTIPFFNAIPGYWQAQLIATMGMAALPPTLGESATPTLKTLLPNALHFRRGVQNMPVRDMEFQIPLPPRSDDATRPDFSVVQRAWWDVINLVYADADNADPSSPMRLTLELRIMGGSDVLMAPQYGNTLGTASIEILTLPDAVADDEWTAFSQRVADLWTSYADGKLNVRPHWAKEWEGVRFKGREARGFLKEVAYPEQIKEFKAALAQIGSQQGWGLEELQKRFSNELWDKMVFQP</sequence>
<dbReference type="PROSITE" id="PS51387">
    <property type="entry name" value="FAD_PCMH"/>
    <property type="match status" value="1"/>
</dbReference>
<protein>
    <recommendedName>
        <fullName evidence="1">FAD-binding PCMH-type domain-containing protein</fullName>
    </recommendedName>
</protein>
<dbReference type="InterPro" id="IPR036318">
    <property type="entry name" value="FAD-bd_PCMH-like_sf"/>
</dbReference>
<feature type="domain" description="FAD-binding PCMH-type" evidence="1">
    <location>
        <begin position="184"/>
        <end position="381"/>
    </location>
</feature>
<dbReference type="Pfam" id="PF01565">
    <property type="entry name" value="FAD_binding_4"/>
    <property type="match status" value="1"/>
</dbReference>
<dbReference type="InterPro" id="IPR006094">
    <property type="entry name" value="Oxid_FAD_bind_N"/>
</dbReference>
<keyword evidence="3" id="KW-1185">Reference proteome</keyword>
<dbReference type="OrthoDB" id="610608at2759"/>
<dbReference type="InterPro" id="IPR016166">
    <property type="entry name" value="FAD-bd_PCMH"/>
</dbReference>
<reference evidence="2 3" key="1">
    <citation type="journal article" date="2016" name="Nat. Commun.">
        <title>Ectomycorrhizal ecology is imprinted in the genome of the dominant symbiotic fungus Cenococcum geophilum.</title>
        <authorList>
            <consortium name="DOE Joint Genome Institute"/>
            <person name="Peter M."/>
            <person name="Kohler A."/>
            <person name="Ohm R.A."/>
            <person name="Kuo A."/>
            <person name="Krutzmann J."/>
            <person name="Morin E."/>
            <person name="Arend M."/>
            <person name="Barry K.W."/>
            <person name="Binder M."/>
            <person name="Choi C."/>
            <person name="Clum A."/>
            <person name="Copeland A."/>
            <person name="Grisel N."/>
            <person name="Haridas S."/>
            <person name="Kipfer T."/>
            <person name="LaButti K."/>
            <person name="Lindquist E."/>
            <person name="Lipzen A."/>
            <person name="Maire R."/>
            <person name="Meier B."/>
            <person name="Mihaltcheva S."/>
            <person name="Molinier V."/>
            <person name="Murat C."/>
            <person name="Poggeler S."/>
            <person name="Quandt C.A."/>
            <person name="Sperisen C."/>
            <person name="Tritt A."/>
            <person name="Tisserant E."/>
            <person name="Crous P.W."/>
            <person name="Henrissat B."/>
            <person name="Nehls U."/>
            <person name="Egli S."/>
            <person name="Spatafora J.W."/>
            <person name="Grigoriev I.V."/>
            <person name="Martin F.M."/>
        </authorList>
    </citation>
    <scope>NUCLEOTIDE SEQUENCE [LARGE SCALE GENOMIC DNA]</scope>
    <source>
        <strain evidence="2 3">CBS 207.34</strain>
    </source>
</reference>
<dbReference type="InterPro" id="IPR016167">
    <property type="entry name" value="FAD-bd_PCMH_sub1"/>
</dbReference>
<dbReference type="InterPro" id="IPR010031">
    <property type="entry name" value="FAD_lactone_oxidase-like"/>
</dbReference>
<organism evidence="2 3">
    <name type="scientific">Glonium stellatum</name>
    <dbReference type="NCBI Taxonomy" id="574774"/>
    <lineage>
        <taxon>Eukaryota</taxon>
        <taxon>Fungi</taxon>
        <taxon>Dikarya</taxon>
        <taxon>Ascomycota</taxon>
        <taxon>Pezizomycotina</taxon>
        <taxon>Dothideomycetes</taxon>
        <taxon>Pleosporomycetidae</taxon>
        <taxon>Gloniales</taxon>
        <taxon>Gloniaceae</taxon>
        <taxon>Glonium</taxon>
    </lineage>
</organism>
<dbReference type="Proteomes" id="UP000250140">
    <property type="component" value="Unassembled WGS sequence"/>
</dbReference>
<dbReference type="GO" id="GO:0005739">
    <property type="term" value="C:mitochondrion"/>
    <property type="evidence" value="ECO:0007669"/>
    <property type="project" value="TreeGrafter"/>
</dbReference>
<dbReference type="InterPro" id="IPR016169">
    <property type="entry name" value="FAD-bd_PCMH_sub2"/>
</dbReference>
<dbReference type="EMBL" id="KV748700">
    <property type="protein sequence ID" value="OCL13584.1"/>
    <property type="molecule type" value="Genomic_DNA"/>
</dbReference>
<dbReference type="AlphaFoldDB" id="A0A8E2FAT5"/>
<dbReference type="GO" id="GO:0003885">
    <property type="term" value="F:D-arabinono-1,4-lactone oxidase activity"/>
    <property type="evidence" value="ECO:0007669"/>
    <property type="project" value="TreeGrafter"/>
</dbReference>
<dbReference type="SUPFAM" id="SSF56176">
    <property type="entry name" value="FAD-binding/transporter-associated domain-like"/>
    <property type="match status" value="1"/>
</dbReference>
<dbReference type="Gene3D" id="3.30.465.10">
    <property type="match status" value="1"/>
</dbReference>
<accession>A0A8E2FAT5</accession>
<dbReference type="Gene3D" id="3.30.43.10">
    <property type="entry name" value="Uridine Diphospho-n-acetylenolpyruvylglucosamine Reductase, domain 2"/>
    <property type="match status" value="1"/>
</dbReference>
<evidence type="ECO:0000259" key="1">
    <source>
        <dbReference type="PROSITE" id="PS51387"/>
    </source>
</evidence>
<evidence type="ECO:0000313" key="3">
    <source>
        <dbReference type="Proteomes" id="UP000250140"/>
    </source>
</evidence>
<name>A0A8E2FAT5_9PEZI</name>
<dbReference type="PANTHER" id="PTHR43762">
    <property type="entry name" value="L-GULONOLACTONE OXIDASE"/>
    <property type="match status" value="1"/>
</dbReference>
<dbReference type="PANTHER" id="PTHR43762:SF1">
    <property type="entry name" value="D-ARABINONO-1,4-LACTONE OXIDASE"/>
    <property type="match status" value="1"/>
</dbReference>
<evidence type="ECO:0000313" key="2">
    <source>
        <dbReference type="EMBL" id="OCL13584.1"/>
    </source>
</evidence>
<gene>
    <name evidence="2" type="ORF">AOQ84DRAFT_436233</name>
</gene>
<dbReference type="GO" id="GO:0071949">
    <property type="term" value="F:FAD binding"/>
    <property type="evidence" value="ECO:0007669"/>
    <property type="project" value="InterPro"/>
</dbReference>
<proteinExistence type="predicted"/>